<accession>A0A2T4HAU8</accession>
<evidence type="ECO:0000256" key="2">
    <source>
        <dbReference type="ARBA" id="ARBA00022603"/>
    </source>
</evidence>
<dbReference type="PROSITE" id="PS00092">
    <property type="entry name" value="N6_MTASE"/>
    <property type="match status" value="1"/>
</dbReference>
<dbReference type="AlphaFoldDB" id="A0A2T4HAU8"/>
<dbReference type="Proteomes" id="UP000241587">
    <property type="component" value="Unassembled WGS sequence"/>
</dbReference>
<keyword evidence="2 5" id="KW-0489">Methyltransferase</keyword>
<sequence length="384" mass="42473">MCAVTYFKHKKCKHTWVVLTEPCMPYIGLNTCPTFCDGTAKDPPKFYNTKSQPCPRCQLHGVYDRNLVRMVEAMGWGIKWGVGPGRDDWGCEMNYVSRAMSTQSHRKFSSCKSMKSHHNHIIFTHSAPHTMLPTPDTSHVPYERVYEPAEDSYLLLDTLSYASETEYLQNAFPDAAPLVVEVGTGSGVVLAFVHAHAQKLFGTRQVLTAGVDMNAFACRATVGTVAKAESDNPDTHASYLGSCMGDLTTSMREGAIDVLIFNPPYVPTPEMPARPDTFVADDLGVTSKTSFDDDSYLLALSYAGGVDGMETTDRLIEALPRTLSRRGCAYLLLCAQNKPDQVKSRIEAFGPEWRAQTVGTSGKQAGWEKLQIVRIWRDYVSAAE</sequence>
<dbReference type="FunFam" id="3.40.50.150:FF:000274">
    <property type="entry name" value="ERF1 methyltransferase catalytic subunit MTQ2"/>
    <property type="match status" value="1"/>
</dbReference>
<keyword evidence="3 5" id="KW-0808">Transferase</keyword>
<dbReference type="InterPro" id="IPR002052">
    <property type="entry name" value="DNA_methylase_N6_adenine_CS"/>
</dbReference>
<dbReference type="PANTHER" id="PTHR45875:SF1">
    <property type="entry name" value="METHYLTRANSFERASE N6AMT1"/>
    <property type="match status" value="1"/>
</dbReference>
<evidence type="ECO:0000256" key="1">
    <source>
        <dbReference type="ARBA" id="ARBA00006149"/>
    </source>
</evidence>
<keyword evidence="6" id="KW-1185">Reference proteome</keyword>
<dbReference type="SUPFAM" id="SSF53335">
    <property type="entry name" value="S-adenosyl-L-methionine-dependent methyltransferases"/>
    <property type="match status" value="1"/>
</dbReference>
<dbReference type="Gene3D" id="3.40.50.150">
    <property type="entry name" value="Vaccinia Virus protein VP39"/>
    <property type="match status" value="1"/>
</dbReference>
<gene>
    <name evidence="5" type="ORF">FCULG_00002975</name>
</gene>
<evidence type="ECO:0000256" key="3">
    <source>
        <dbReference type="ARBA" id="ARBA00022679"/>
    </source>
</evidence>
<evidence type="ECO:0000313" key="6">
    <source>
        <dbReference type="Proteomes" id="UP000241587"/>
    </source>
</evidence>
<dbReference type="GO" id="GO:0008757">
    <property type="term" value="F:S-adenosylmethionine-dependent methyltransferase activity"/>
    <property type="evidence" value="ECO:0007669"/>
    <property type="project" value="TreeGrafter"/>
</dbReference>
<dbReference type="GO" id="GO:0032259">
    <property type="term" value="P:methylation"/>
    <property type="evidence" value="ECO:0007669"/>
    <property type="project" value="UniProtKB-KW"/>
</dbReference>
<evidence type="ECO:0000313" key="5">
    <source>
        <dbReference type="EMBL" id="PTD12936.1"/>
    </source>
</evidence>
<dbReference type="GO" id="GO:0003676">
    <property type="term" value="F:nucleic acid binding"/>
    <property type="evidence" value="ECO:0007669"/>
    <property type="project" value="InterPro"/>
</dbReference>
<dbReference type="GO" id="GO:0008276">
    <property type="term" value="F:protein methyltransferase activity"/>
    <property type="evidence" value="ECO:0007669"/>
    <property type="project" value="TreeGrafter"/>
</dbReference>
<protein>
    <submittedName>
        <fullName evidence="5">ERF1 methyltransferase catalytic subunit MTQ2</fullName>
    </submittedName>
</protein>
<dbReference type="GO" id="GO:0035657">
    <property type="term" value="C:eRF1 methyltransferase complex"/>
    <property type="evidence" value="ECO:0007669"/>
    <property type="project" value="TreeGrafter"/>
</dbReference>
<comment type="caution">
    <text evidence="5">The sequence shown here is derived from an EMBL/GenBank/DDBJ whole genome shotgun (WGS) entry which is preliminary data.</text>
</comment>
<reference evidence="5 6" key="1">
    <citation type="submission" date="2018-02" db="EMBL/GenBank/DDBJ databases">
        <title>Fusarium culmorum secondary metabolites in fungal-bacterial-plant interactions.</title>
        <authorList>
            <person name="Schmidt R."/>
        </authorList>
    </citation>
    <scope>NUCLEOTIDE SEQUENCE [LARGE SCALE GENOMIC DNA]</scope>
    <source>
        <strain evidence="5 6">PV</strain>
    </source>
</reference>
<evidence type="ECO:0000256" key="4">
    <source>
        <dbReference type="ARBA" id="ARBA00022691"/>
    </source>
</evidence>
<dbReference type="InterPro" id="IPR029063">
    <property type="entry name" value="SAM-dependent_MTases_sf"/>
</dbReference>
<dbReference type="PANTHER" id="PTHR45875">
    <property type="entry name" value="METHYLTRANSFERASE N6AMT1"/>
    <property type="match status" value="1"/>
</dbReference>
<dbReference type="OrthoDB" id="406152at2759"/>
<dbReference type="OMA" id="VITEPCL"/>
<dbReference type="InterPro" id="IPR052190">
    <property type="entry name" value="Euk-Arch_PrmC-MTase"/>
</dbReference>
<organism evidence="5 6">
    <name type="scientific">Fusarium culmorum</name>
    <dbReference type="NCBI Taxonomy" id="5516"/>
    <lineage>
        <taxon>Eukaryota</taxon>
        <taxon>Fungi</taxon>
        <taxon>Dikarya</taxon>
        <taxon>Ascomycota</taxon>
        <taxon>Pezizomycotina</taxon>
        <taxon>Sordariomycetes</taxon>
        <taxon>Hypocreomycetidae</taxon>
        <taxon>Hypocreales</taxon>
        <taxon>Nectriaceae</taxon>
        <taxon>Fusarium</taxon>
    </lineage>
</organism>
<name>A0A2T4HAU8_FUSCU</name>
<comment type="similarity">
    <text evidence="1">Belongs to the eukaryotic/archaeal PrmC-related family.</text>
</comment>
<keyword evidence="4" id="KW-0949">S-adenosyl-L-methionine</keyword>
<proteinExistence type="inferred from homology"/>
<dbReference type="EMBL" id="PVEM01000001">
    <property type="protein sequence ID" value="PTD12936.1"/>
    <property type="molecule type" value="Genomic_DNA"/>
</dbReference>